<name>A0A926EGL4_9FIRM</name>
<dbReference type="RefSeq" id="WP_249331273.1">
    <property type="nucleotide sequence ID" value="NZ_JACRSY010000002.1"/>
</dbReference>
<keyword evidence="1" id="KW-0808">Transferase</keyword>
<dbReference type="Proteomes" id="UP000655830">
    <property type="component" value="Unassembled WGS sequence"/>
</dbReference>
<dbReference type="PANTHER" id="PTHR43877">
    <property type="entry name" value="AMINOALKYLPHOSPHONATE N-ACETYLTRANSFERASE-RELATED-RELATED"/>
    <property type="match status" value="1"/>
</dbReference>
<dbReference type="InterPro" id="IPR050832">
    <property type="entry name" value="Bact_Acetyltransf"/>
</dbReference>
<dbReference type="Gene3D" id="3.40.630.30">
    <property type="match status" value="1"/>
</dbReference>
<accession>A0A926EGL4</accession>
<evidence type="ECO:0000256" key="1">
    <source>
        <dbReference type="ARBA" id="ARBA00022679"/>
    </source>
</evidence>
<feature type="domain" description="N-acetyltransferase" evidence="3">
    <location>
        <begin position="3"/>
        <end position="145"/>
    </location>
</feature>
<sequence>MNIQIREGFISDYHAIGQITQYELGYTCGEELLKIKLQAALSSEREKVFVALCDEKVVGYIHAENYEVLYYPSMKNLLGFAVLRDYQRKGIGTRLLNEVEQWAKETGAYGVRLNSGKIRRDAHAFYRLRGYDSEKEQIRFIKKLQ</sequence>
<dbReference type="Pfam" id="PF00583">
    <property type="entry name" value="Acetyltransf_1"/>
    <property type="match status" value="1"/>
</dbReference>
<dbReference type="EMBL" id="JACRSY010000002">
    <property type="protein sequence ID" value="MBC8578220.1"/>
    <property type="molecule type" value="Genomic_DNA"/>
</dbReference>
<proteinExistence type="predicted"/>
<evidence type="ECO:0000259" key="3">
    <source>
        <dbReference type="PROSITE" id="PS51186"/>
    </source>
</evidence>
<reference evidence="4" key="1">
    <citation type="submission" date="2020-08" db="EMBL/GenBank/DDBJ databases">
        <title>Genome public.</title>
        <authorList>
            <person name="Liu C."/>
            <person name="Sun Q."/>
        </authorList>
    </citation>
    <scope>NUCLEOTIDE SEQUENCE</scope>
    <source>
        <strain evidence="4">NSJ-12</strain>
    </source>
</reference>
<dbReference type="PROSITE" id="PS51186">
    <property type="entry name" value="GNAT"/>
    <property type="match status" value="1"/>
</dbReference>
<comment type="caution">
    <text evidence="4">The sequence shown here is derived from an EMBL/GenBank/DDBJ whole genome shotgun (WGS) entry which is preliminary data.</text>
</comment>
<dbReference type="InterPro" id="IPR016181">
    <property type="entry name" value="Acyl_CoA_acyltransferase"/>
</dbReference>
<evidence type="ECO:0000313" key="5">
    <source>
        <dbReference type="Proteomes" id="UP000655830"/>
    </source>
</evidence>
<evidence type="ECO:0000256" key="2">
    <source>
        <dbReference type="ARBA" id="ARBA00023315"/>
    </source>
</evidence>
<keyword evidence="5" id="KW-1185">Reference proteome</keyword>
<dbReference type="SUPFAM" id="SSF55729">
    <property type="entry name" value="Acyl-CoA N-acyltransferases (Nat)"/>
    <property type="match status" value="1"/>
</dbReference>
<dbReference type="GO" id="GO:0016747">
    <property type="term" value="F:acyltransferase activity, transferring groups other than amino-acyl groups"/>
    <property type="evidence" value="ECO:0007669"/>
    <property type="project" value="InterPro"/>
</dbReference>
<dbReference type="InterPro" id="IPR000182">
    <property type="entry name" value="GNAT_dom"/>
</dbReference>
<evidence type="ECO:0000313" key="4">
    <source>
        <dbReference type="EMBL" id="MBC8578220.1"/>
    </source>
</evidence>
<keyword evidence="2" id="KW-0012">Acyltransferase</keyword>
<dbReference type="CDD" id="cd04301">
    <property type="entry name" value="NAT_SF"/>
    <property type="match status" value="1"/>
</dbReference>
<organism evidence="4 5">
    <name type="scientific">Zhenhengia yiwuensis</name>
    <dbReference type="NCBI Taxonomy" id="2763666"/>
    <lineage>
        <taxon>Bacteria</taxon>
        <taxon>Bacillati</taxon>
        <taxon>Bacillota</taxon>
        <taxon>Clostridia</taxon>
        <taxon>Lachnospirales</taxon>
        <taxon>Lachnospiraceae</taxon>
        <taxon>Zhenhengia</taxon>
    </lineage>
</organism>
<dbReference type="AlphaFoldDB" id="A0A926EGL4"/>
<gene>
    <name evidence="4" type="ORF">H8718_01520</name>
</gene>
<protein>
    <submittedName>
        <fullName evidence="4">GNAT family N-acetyltransferase</fullName>
    </submittedName>
</protein>